<gene>
    <name evidence="1" type="ORF">GOQ27_04510</name>
</gene>
<accession>A0A942Z5R3</accession>
<dbReference type="AlphaFoldDB" id="A0A942Z5R3"/>
<reference evidence="1" key="1">
    <citation type="submission" date="2019-12" db="EMBL/GenBank/DDBJ databases">
        <title>Clostridiaceae gen. nov. sp. nov., isolated from sediment in Xinjiang, China.</title>
        <authorList>
            <person name="Zhang R."/>
        </authorList>
    </citation>
    <scope>NUCLEOTIDE SEQUENCE</scope>
    <source>
        <strain evidence="1">D2Q-11</strain>
    </source>
</reference>
<keyword evidence="2" id="KW-1185">Reference proteome</keyword>
<name>A0A942Z5R3_9FIRM</name>
<evidence type="ECO:0000313" key="1">
    <source>
        <dbReference type="EMBL" id="MBS4537711.1"/>
    </source>
</evidence>
<comment type="caution">
    <text evidence="1">The sequence shown here is derived from an EMBL/GenBank/DDBJ whole genome shotgun (WGS) entry which is preliminary data.</text>
</comment>
<protein>
    <submittedName>
        <fullName evidence="1">Uncharacterized protein</fullName>
    </submittedName>
</protein>
<dbReference type="RefSeq" id="WP_203365642.1">
    <property type="nucleotide sequence ID" value="NZ_WSFT01000021.1"/>
</dbReference>
<dbReference type="EMBL" id="WSFT01000021">
    <property type="protein sequence ID" value="MBS4537711.1"/>
    <property type="molecule type" value="Genomic_DNA"/>
</dbReference>
<sequence>MEANAVNYKISSNQLLLGVDYRNYTDFHSFKLALKKYNNQITNKQINNILEFLRVDLAIYCDADLEDITDDEIQLLRDLIF</sequence>
<organism evidence="1 2">
    <name type="scientific">Anaeromonas frigoriresistens</name>
    <dbReference type="NCBI Taxonomy" id="2683708"/>
    <lineage>
        <taxon>Bacteria</taxon>
        <taxon>Bacillati</taxon>
        <taxon>Bacillota</taxon>
        <taxon>Tissierellia</taxon>
        <taxon>Tissierellales</taxon>
        <taxon>Thermohalobacteraceae</taxon>
        <taxon>Anaeromonas</taxon>
    </lineage>
</organism>
<evidence type="ECO:0000313" key="2">
    <source>
        <dbReference type="Proteomes" id="UP000724672"/>
    </source>
</evidence>
<proteinExistence type="predicted"/>
<dbReference type="Proteomes" id="UP000724672">
    <property type="component" value="Unassembled WGS sequence"/>
</dbReference>